<keyword evidence="3" id="KW-1185">Reference proteome</keyword>
<protein>
    <submittedName>
        <fullName evidence="2">Uncharacterized protein</fullName>
    </submittedName>
</protein>
<evidence type="ECO:0000313" key="2">
    <source>
        <dbReference type="EMBL" id="EGT41834.1"/>
    </source>
</evidence>
<reference evidence="3" key="1">
    <citation type="submission" date="2011-07" db="EMBL/GenBank/DDBJ databases">
        <authorList>
            <consortium name="Caenorhabditis brenneri Sequencing and Analysis Consortium"/>
            <person name="Wilson R.K."/>
        </authorList>
    </citation>
    <scope>NUCLEOTIDE SEQUENCE [LARGE SCALE GENOMIC DNA]</scope>
    <source>
        <strain evidence="3">PB2801</strain>
    </source>
</reference>
<dbReference type="InParanoid" id="G0P0R5"/>
<dbReference type="Proteomes" id="UP000008068">
    <property type="component" value="Unassembled WGS sequence"/>
</dbReference>
<sequence>MDAEKKRARKVLRSHERKLDNSLKTMGESNPQLLETLVKNLSPIKKMRKSTEVCDTHLDALPDNEKALMYELVDILVLIKEGNDTGEERNARIIRYFECLEEFEELYNERRGAEPPQNELENADTDTE</sequence>
<accession>G0P0R5</accession>
<name>G0P0R5_CAEBE</name>
<evidence type="ECO:0000313" key="3">
    <source>
        <dbReference type="Proteomes" id="UP000008068"/>
    </source>
</evidence>
<dbReference type="AlphaFoldDB" id="G0P0R5"/>
<feature type="region of interest" description="Disordered" evidence="1">
    <location>
        <begin position="108"/>
        <end position="128"/>
    </location>
</feature>
<proteinExistence type="predicted"/>
<dbReference type="EMBL" id="GL380003">
    <property type="protein sequence ID" value="EGT41834.1"/>
    <property type="molecule type" value="Genomic_DNA"/>
</dbReference>
<evidence type="ECO:0000256" key="1">
    <source>
        <dbReference type="SAM" id="MobiDB-lite"/>
    </source>
</evidence>
<dbReference type="HOGENOM" id="CLU_1961512_0_0_1"/>
<organism evidence="3">
    <name type="scientific">Caenorhabditis brenneri</name>
    <name type="common">Nematode worm</name>
    <dbReference type="NCBI Taxonomy" id="135651"/>
    <lineage>
        <taxon>Eukaryota</taxon>
        <taxon>Metazoa</taxon>
        <taxon>Ecdysozoa</taxon>
        <taxon>Nematoda</taxon>
        <taxon>Chromadorea</taxon>
        <taxon>Rhabditida</taxon>
        <taxon>Rhabditina</taxon>
        <taxon>Rhabditomorpha</taxon>
        <taxon>Rhabditoidea</taxon>
        <taxon>Rhabditidae</taxon>
        <taxon>Peloderinae</taxon>
        <taxon>Caenorhabditis</taxon>
    </lineage>
</organism>
<gene>
    <name evidence="2" type="ORF">CAEBREN_19344</name>
</gene>